<sequence>MPVKWTPEKDQLLLLKILETHELSVDTKKVADAWPGESRPTPRAITERLVRMRQMVKQSSKEGSEGHFSIGKGGSSNPSTPRKPRRGPGSATATPSSGKRKRVANGAAMSSPIKQELDDGMSVGSVPVKVEQDSSLSGPSFGAVPYANGRDETGAIGSTIGLETQVGSGVDRDGVDYDLIMRERDVSPTKRPRRAAVSAPGMMRYMLDGDDDEVDVESSASEYVPEQRALFGVQHVDQDMGFA</sequence>
<accession>A0A2I1D4D8</accession>
<gene>
    <name evidence="2" type="ORF">P168DRAFT_281119</name>
</gene>
<proteinExistence type="predicted"/>
<dbReference type="AlphaFoldDB" id="A0A2I1D4D8"/>
<name>A0A2I1D4D8_ASPC2</name>
<dbReference type="VEuPathDB" id="FungiDB:P168DRAFT_281119"/>
<evidence type="ECO:0000256" key="1">
    <source>
        <dbReference type="SAM" id="MobiDB-lite"/>
    </source>
</evidence>
<dbReference type="GeneID" id="36543433"/>
<dbReference type="RefSeq" id="XP_024693336.1">
    <property type="nucleotide sequence ID" value="XM_024835909.1"/>
</dbReference>
<organism evidence="2 3">
    <name type="scientific">Aspergillus campestris (strain IBT 28561)</name>
    <dbReference type="NCBI Taxonomy" id="1392248"/>
    <lineage>
        <taxon>Eukaryota</taxon>
        <taxon>Fungi</taxon>
        <taxon>Dikarya</taxon>
        <taxon>Ascomycota</taxon>
        <taxon>Pezizomycotina</taxon>
        <taxon>Eurotiomycetes</taxon>
        <taxon>Eurotiomycetidae</taxon>
        <taxon>Eurotiales</taxon>
        <taxon>Aspergillaceae</taxon>
        <taxon>Aspergillus</taxon>
        <taxon>Aspergillus subgen. Circumdati</taxon>
    </lineage>
</organism>
<feature type="region of interest" description="Disordered" evidence="1">
    <location>
        <begin position="28"/>
        <end position="120"/>
    </location>
</feature>
<keyword evidence="3" id="KW-1185">Reference proteome</keyword>
<evidence type="ECO:0000313" key="2">
    <source>
        <dbReference type="EMBL" id="PKY04742.1"/>
    </source>
</evidence>
<protein>
    <submittedName>
        <fullName evidence="2">Uncharacterized protein</fullName>
    </submittedName>
</protein>
<evidence type="ECO:0000313" key="3">
    <source>
        <dbReference type="Proteomes" id="UP000234254"/>
    </source>
</evidence>
<dbReference type="EMBL" id="MSFM01000005">
    <property type="protein sequence ID" value="PKY04742.1"/>
    <property type="molecule type" value="Genomic_DNA"/>
</dbReference>
<dbReference type="OrthoDB" id="5420368at2759"/>
<dbReference type="Proteomes" id="UP000234254">
    <property type="component" value="Unassembled WGS sequence"/>
</dbReference>
<reference evidence="2" key="1">
    <citation type="submission" date="2016-12" db="EMBL/GenBank/DDBJ databases">
        <title>The genomes of Aspergillus section Nigri reveals drivers in fungal speciation.</title>
        <authorList>
            <consortium name="DOE Joint Genome Institute"/>
            <person name="Vesth T.C."/>
            <person name="Nybo J."/>
            <person name="Theobald S."/>
            <person name="Brandl J."/>
            <person name="Frisvad J.C."/>
            <person name="Nielsen K.F."/>
            <person name="Lyhne E.K."/>
            <person name="Kogle M.E."/>
            <person name="Kuo A."/>
            <person name="Riley R."/>
            <person name="Clum A."/>
            <person name="Nolan M."/>
            <person name="Lipzen A."/>
            <person name="Salamov A."/>
            <person name="Henrissat B."/>
            <person name="Wiebenga A."/>
            <person name="De vries R.P."/>
            <person name="Grigoriev I.V."/>
            <person name="Mortensen U.H."/>
            <person name="Andersen M.R."/>
            <person name="Baker S.E."/>
        </authorList>
    </citation>
    <scope>NUCLEOTIDE SEQUENCE</scope>
    <source>
        <strain evidence="2">IBT 28561</strain>
    </source>
</reference>
<comment type="caution">
    <text evidence="2">The sequence shown here is derived from an EMBL/GenBank/DDBJ whole genome shotgun (WGS) entry which is preliminary data.</text>
</comment>